<dbReference type="Proteomes" id="UP000471147">
    <property type="component" value="Unassembled WGS sequence"/>
</dbReference>
<accession>A0A6I4LVK1</accession>
<dbReference type="AlphaFoldDB" id="A0A6I4LVK1"/>
<evidence type="ECO:0000313" key="1">
    <source>
        <dbReference type="EMBL" id="MVZ96086.1"/>
    </source>
</evidence>
<dbReference type="RefSeq" id="WP_160352113.1">
    <property type="nucleotide sequence ID" value="NZ_SDWJ01000001.1"/>
</dbReference>
<dbReference type="EMBL" id="SDWJ01000001">
    <property type="protein sequence ID" value="MVZ96086.1"/>
    <property type="molecule type" value="Genomic_DNA"/>
</dbReference>
<evidence type="ECO:0000313" key="2">
    <source>
        <dbReference type="Proteomes" id="UP000471147"/>
    </source>
</evidence>
<gene>
    <name evidence="1" type="ORF">EUU23_00025</name>
</gene>
<name>A0A6I4LVK1_9SPHN</name>
<keyword evidence="2" id="KW-1185">Reference proteome</keyword>
<organism evidence="1 2">
    <name type="scientific">Sphingorhabdus profundilacus</name>
    <dbReference type="NCBI Taxonomy" id="2509718"/>
    <lineage>
        <taxon>Bacteria</taxon>
        <taxon>Pseudomonadati</taxon>
        <taxon>Pseudomonadota</taxon>
        <taxon>Alphaproteobacteria</taxon>
        <taxon>Sphingomonadales</taxon>
        <taxon>Sphingomonadaceae</taxon>
        <taxon>Sphingorhabdus</taxon>
    </lineage>
</organism>
<proteinExistence type="predicted"/>
<comment type="caution">
    <text evidence="1">The sequence shown here is derived from an EMBL/GenBank/DDBJ whole genome shotgun (WGS) entry which is preliminary data.</text>
</comment>
<protein>
    <submittedName>
        <fullName evidence="1">Uncharacterized protein</fullName>
    </submittedName>
</protein>
<sequence length="59" mass="6264">MNIKSANTEINRLRSAFPGAIVSSGRPVNEAPQDVASKFGALKRQEDAPVSITVILAVQ</sequence>
<reference evidence="1 2" key="1">
    <citation type="submission" date="2019-01" db="EMBL/GenBank/DDBJ databases">
        <title>Sphingorhabdus lacus sp.nov., isolated from an oligotrophic freshwater lake.</title>
        <authorList>
            <person name="Park M."/>
        </authorList>
    </citation>
    <scope>NUCLEOTIDE SEQUENCE [LARGE SCALE GENOMIC DNA]</scope>
    <source>
        <strain evidence="1 2">IMCC26285</strain>
    </source>
</reference>